<dbReference type="Pfam" id="PF17651">
    <property type="entry name" value="Raco_middle"/>
    <property type="match status" value="1"/>
</dbReference>
<dbReference type="Gene3D" id="3.10.20.30">
    <property type="match status" value="1"/>
</dbReference>
<dbReference type="InterPro" id="IPR027980">
    <property type="entry name" value="RACo_C"/>
</dbReference>
<dbReference type="SUPFAM" id="SSF54292">
    <property type="entry name" value="2Fe-2S ferredoxin-like"/>
    <property type="match status" value="1"/>
</dbReference>
<dbReference type="PROSITE" id="PS51085">
    <property type="entry name" value="2FE2S_FER_2"/>
    <property type="match status" value="1"/>
</dbReference>
<dbReference type="InterPro" id="IPR041414">
    <property type="entry name" value="Raco-like_middle"/>
</dbReference>
<dbReference type="OrthoDB" id="9810588at2"/>
<dbReference type="eggNOG" id="COG0633">
    <property type="taxonomic scope" value="Bacteria"/>
</dbReference>
<dbReference type="Proteomes" id="UP000027665">
    <property type="component" value="Unassembled WGS sequence"/>
</dbReference>
<dbReference type="AlphaFoldDB" id="A0A073IVB1"/>
<dbReference type="RefSeq" id="WP_051682493.1">
    <property type="nucleotide sequence ID" value="NZ_JMKI01000002.1"/>
</dbReference>
<reference evidence="2 3" key="1">
    <citation type="submission" date="2014-04" db="EMBL/GenBank/DDBJ databases">
        <title>Draft Genome Sequence of Synergistes jonesii.</title>
        <authorList>
            <person name="Coil D.A."/>
            <person name="Eisen J.A."/>
            <person name="Holland-Moritz H.E."/>
        </authorList>
    </citation>
    <scope>NUCLEOTIDE SEQUENCE [LARGE SCALE GENOMIC DNA]</scope>
    <source>
        <strain evidence="2 3">78-1</strain>
    </source>
</reference>
<name>A0A073IVB1_9BACT</name>
<dbReference type="CDD" id="cd00207">
    <property type="entry name" value="fer2"/>
    <property type="match status" value="1"/>
</dbReference>
<gene>
    <name evidence="2" type="ORF">EH55_01615</name>
</gene>
<dbReference type="InterPro" id="IPR052911">
    <property type="entry name" value="Corrinoid_activation_enz"/>
</dbReference>
<dbReference type="InterPro" id="IPR001041">
    <property type="entry name" value="2Fe-2S_ferredoxin-type"/>
</dbReference>
<evidence type="ECO:0000259" key="1">
    <source>
        <dbReference type="PROSITE" id="PS51085"/>
    </source>
</evidence>
<evidence type="ECO:0000313" key="3">
    <source>
        <dbReference type="Proteomes" id="UP000027665"/>
    </source>
</evidence>
<comment type="caution">
    <text evidence="2">The sequence shown here is derived from an EMBL/GenBank/DDBJ whole genome shotgun (WGS) entry which is preliminary data.</text>
</comment>
<dbReference type="Gene3D" id="3.30.420.480">
    <property type="entry name" value="Domain of unknown function (DUF4445)"/>
    <property type="match status" value="1"/>
</dbReference>
<keyword evidence="3" id="KW-1185">Reference proteome</keyword>
<dbReference type="Pfam" id="PF14574">
    <property type="entry name" value="RACo_C_ter"/>
    <property type="match status" value="1"/>
</dbReference>
<sequence>MLEENEKKYVRIITSTDAEPREGETLGELMARCGAPLDQPCGGRGTCGKCRVKVTRVVPECTDGERLLLSDEEIRAGIRLACVTRAERGMTVERVDADPCGAKTPAGFAHPQARCAGRAEYAVAVDIGTTTLVAYLVNKSAAATTAVSSSANPQSAYGADVISRISFASESEEGLSILKAKVVGAINRLIFNLQRSASVSEEEISEVVISANATMEHLFAGVSPKSIGRAPFEPMFKTFPILTASHMNLALLPRTPVALMPNISGFVGGDVTAGIVYTGMAKRKELSLLVDIGTNNEMVLGCRDFLLCCSAAAGPALEGAMISQGMCAAGGAVDHVKSENGRLAVSTVDGTPAVGVCGSGLVDAVGVLLDEKVINASGKFAKSLPEGTDFSTRLEADKKRFLLSRGKRGGVYITQKDIRKVQLAKSAIATGVELMLEEAGKSVGDVARFYVAGSFGNYITVENAMRIGILPRIAREKITSVGNSSGLGAIEFIIRPELWKEALAVAKDARHIELATHRDFQRTFVKNLSFD</sequence>
<dbReference type="PANTHER" id="PTHR42895:SF1">
    <property type="entry name" value="IRON-SULFUR CLUSTER PROTEIN"/>
    <property type="match status" value="1"/>
</dbReference>
<organism evidence="2 3">
    <name type="scientific">Synergistes jonesii</name>
    <dbReference type="NCBI Taxonomy" id="2754"/>
    <lineage>
        <taxon>Bacteria</taxon>
        <taxon>Thermotogati</taxon>
        <taxon>Synergistota</taxon>
        <taxon>Synergistia</taxon>
        <taxon>Synergistales</taxon>
        <taxon>Synergistaceae</taxon>
        <taxon>Synergistes</taxon>
    </lineage>
</organism>
<dbReference type="Pfam" id="PF00111">
    <property type="entry name" value="Fer2"/>
    <property type="match status" value="1"/>
</dbReference>
<evidence type="ECO:0000313" key="2">
    <source>
        <dbReference type="EMBL" id="KEJ93495.1"/>
    </source>
</evidence>
<dbReference type="GO" id="GO:0051536">
    <property type="term" value="F:iron-sulfur cluster binding"/>
    <property type="evidence" value="ECO:0007669"/>
    <property type="project" value="InterPro"/>
</dbReference>
<protein>
    <recommendedName>
        <fullName evidence="1">2Fe-2S ferredoxin-type domain-containing protein</fullName>
    </recommendedName>
</protein>
<dbReference type="InterPro" id="IPR036010">
    <property type="entry name" value="2Fe-2S_ferredoxin-like_sf"/>
</dbReference>
<proteinExistence type="predicted"/>
<dbReference type="InterPro" id="IPR042259">
    <property type="entry name" value="Raco-like_middle_sf"/>
</dbReference>
<dbReference type="eggNOG" id="COG3894">
    <property type="taxonomic scope" value="Bacteria"/>
</dbReference>
<dbReference type="InterPro" id="IPR012675">
    <property type="entry name" value="Beta-grasp_dom_sf"/>
</dbReference>
<dbReference type="PANTHER" id="PTHR42895">
    <property type="entry name" value="IRON-SULFUR CLUSTER-BINDING PROTEIN-RELATED"/>
    <property type="match status" value="1"/>
</dbReference>
<feature type="domain" description="2Fe-2S ferredoxin-type" evidence="1">
    <location>
        <begin position="8"/>
        <end position="98"/>
    </location>
</feature>
<dbReference type="GeneID" id="90982385"/>
<dbReference type="EMBL" id="JMKI01000002">
    <property type="protein sequence ID" value="KEJ93495.1"/>
    <property type="molecule type" value="Genomic_DNA"/>
</dbReference>
<accession>A0A073IVB1</accession>
<dbReference type="STRING" id="2754.EH55_01615"/>